<dbReference type="Proteomes" id="UP000066042">
    <property type="component" value="Chromosome"/>
</dbReference>
<evidence type="ECO:0000313" key="2">
    <source>
        <dbReference type="EMBL" id="ALM76580.1"/>
    </source>
</evidence>
<dbReference type="Pfam" id="PF00149">
    <property type="entry name" value="Metallophos"/>
    <property type="match status" value="1"/>
</dbReference>
<dbReference type="STRING" id="55802.TBCH5v1_2692"/>
<evidence type="ECO:0000259" key="1">
    <source>
        <dbReference type="Pfam" id="PF00149"/>
    </source>
</evidence>
<protein>
    <recommendedName>
        <fullName evidence="1">Calcineurin-like phosphoesterase domain-containing protein</fullName>
    </recommendedName>
</protein>
<sequence length="201" mass="23377">MKFEEMRLNLPNFLRRQKIPDILLRRDEKKIMHISDTPDNIYVFLLNLIEKTKPDYIIHTGDLVDNIKLERRPELRERYEKSLIELLQILENSKAKVYIVPGNEDDVSILRRHITLSKIVPPGTIIEIEGVKLAVGHKYSDVVGIENADFKLYGHSFRLIPKGVNGVLRINFILLPSKRVVGVKYPDGTNFERGYRLMRGM</sequence>
<evidence type="ECO:0000313" key="3">
    <source>
        <dbReference type="Proteomes" id="UP000066042"/>
    </source>
</evidence>
<gene>
    <name evidence="2" type="ORF">TBCH5v1_2692</name>
</gene>
<dbReference type="EMBL" id="CP013050">
    <property type="protein sequence ID" value="ALM76580.1"/>
    <property type="molecule type" value="Genomic_DNA"/>
</dbReference>
<dbReference type="SUPFAM" id="SSF56300">
    <property type="entry name" value="Metallo-dependent phosphatases"/>
    <property type="match status" value="1"/>
</dbReference>
<name>A0A0S1XFI9_THEBA</name>
<accession>A0A0S1XFI9</accession>
<reference evidence="2 3" key="1">
    <citation type="journal article" date="2016" name="Genome Announc.">
        <title>Complete genome sequence of the hyperthermophilic and piezophilic archaeon Thermococcus barophilus Ch5, capable of growth at the expense of hydrogenogenesis from carbon monoxide and formate.</title>
        <authorList>
            <person name="Oger P."/>
            <person name="Sokolova T.G."/>
            <person name="Kozhevnikova D.A."/>
            <person name="Taranov E.A."/>
            <person name="Vannier P."/>
            <person name="Lee H.S."/>
            <person name="Kwon K.K."/>
            <person name="Kang S.G."/>
            <person name="Lee J.H."/>
            <person name="Bonch-Osmolovskaya E.A."/>
            <person name="Lebedinsky A.V."/>
        </authorList>
    </citation>
    <scope>NUCLEOTIDE SEQUENCE [LARGE SCALE GENOMIC DNA]</scope>
    <source>
        <strain evidence="3">Ch5</strain>
    </source>
</reference>
<dbReference type="Gene3D" id="3.60.21.10">
    <property type="match status" value="1"/>
</dbReference>
<dbReference type="InterPro" id="IPR004843">
    <property type="entry name" value="Calcineurin-like_PHP"/>
</dbReference>
<organism evidence="2 3">
    <name type="scientific">Thermococcus barophilus</name>
    <dbReference type="NCBI Taxonomy" id="55802"/>
    <lineage>
        <taxon>Archaea</taxon>
        <taxon>Methanobacteriati</taxon>
        <taxon>Methanobacteriota</taxon>
        <taxon>Thermococci</taxon>
        <taxon>Thermococcales</taxon>
        <taxon>Thermococcaceae</taxon>
        <taxon>Thermococcus</taxon>
    </lineage>
</organism>
<dbReference type="InterPro" id="IPR029052">
    <property type="entry name" value="Metallo-depent_PP-like"/>
</dbReference>
<dbReference type="AlphaFoldDB" id="A0A0S1XFI9"/>
<dbReference type="GO" id="GO:0016787">
    <property type="term" value="F:hydrolase activity"/>
    <property type="evidence" value="ECO:0007669"/>
    <property type="project" value="InterPro"/>
</dbReference>
<feature type="domain" description="Calcineurin-like phosphoesterase" evidence="1">
    <location>
        <begin position="30"/>
        <end position="113"/>
    </location>
</feature>
<proteinExistence type="predicted"/>
<dbReference type="PATRIC" id="fig|55802.8.peg.2678"/>